<sequence>MTFEHPHNDGINPKKMRSLETKE</sequence>
<name>A0A2P2N772_RHIMU</name>
<reference evidence="2" key="1">
    <citation type="submission" date="2018-02" db="EMBL/GenBank/DDBJ databases">
        <title>Rhizophora mucronata_Transcriptome.</title>
        <authorList>
            <person name="Meera S.P."/>
            <person name="Sreeshan A."/>
            <person name="Augustine A."/>
        </authorList>
    </citation>
    <scope>NUCLEOTIDE SEQUENCE</scope>
    <source>
        <tissue evidence="2">Leaf</tissue>
    </source>
</reference>
<accession>A0A2P2N772</accession>
<protein>
    <submittedName>
        <fullName evidence="2">Uncharacterized protein</fullName>
    </submittedName>
</protein>
<evidence type="ECO:0000256" key="1">
    <source>
        <dbReference type="SAM" id="MobiDB-lite"/>
    </source>
</evidence>
<dbReference type="EMBL" id="GGEC01057762">
    <property type="protein sequence ID" value="MBX38246.1"/>
    <property type="molecule type" value="Transcribed_RNA"/>
</dbReference>
<dbReference type="AlphaFoldDB" id="A0A2P2N772"/>
<feature type="region of interest" description="Disordered" evidence="1">
    <location>
        <begin position="1"/>
        <end position="23"/>
    </location>
</feature>
<proteinExistence type="predicted"/>
<organism evidence="2">
    <name type="scientific">Rhizophora mucronata</name>
    <name type="common">Asiatic mangrove</name>
    <dbReference type="NCBI Taxonomy" id="61149"/>
    <lineage>
        <taxon>Eukaryota</taxon>
        <taxon>Viridiplantae</taxon>
        <taxon>Streptophyta</taxon>
        <taxon>Embryophyta</taxon>
        <taxon>Tracheophyta</taxon>
        <taxon>Spermatophyta</taxon>
        <taxon>Magnoliopsida</taxon>
        <taxon>eudicotyledons</taxon>
        <taxon>Gunneridae</taxon>
        <taxon>Pentapetalae</taxon>
        <taxon>rosids</taxon>
        <taxon>fabids</taxon>
        <taxon>Malpighiales</taxon>
        <taxon>Rhizophoraceae</taxon>
        <taxon>Rhizophora</taxon>
    </lineage>
</organism>
<evidence type="ECO:0000313" key="2">
    <source>
        <dbReference type="EMBL" id="MBX38246.1"/>
    </source>
</evidence>